<feature type="region of interest" description="Disordered" evidence="1">
    <location>
        <begin position="17"/>
        <end position="51"/>
    </location>
</feature>
<accession>A0A0X3VLM6</accession>
<dbReference type="AlphaFoldDB" id="A0A0X3VLM6"/>
<feature type="compositionally biased region" description="Low complexity" evidence="1">
    <location>
        <begin position="27"/>
        <end position="38"/>
    </location>
</feature>
<name>A0A0X3VLM6_STRVO</name>
<organism evidence="2 3">
    <name type="scientific">Streptomyces violaceusniger</name>
    <dbReference type="NCBI Taxonomy" id="68280"/>
    <lineage>
        <taxon>Bacteria</taxon>
        <taxon>Bacillati</taxon>
        <taxon>Actinomycetota</taxon>
        <taxon>Actinomycetes</taxon>
        <taxon>Kitasatosporales</taxon>
        <taxon>Streptomycetaceae</taxon>
        <taxon>Streptomyces</taxon>
        <taxon>Streptomyces violaceusniger group</taxon>
    </lineage>
</organism>
<reference evidence="3" key="1">
    <citation type="submission" date="2015-10" db="EMBL/GenBank/DDBJ databases">
        <authorList>
            <person name="Ju K.-S."/>
            <person name="Doroghazi J.R."/>
            <person name="Metcalf W.W."/>
        </authorList>
    </citation>
    <scope>NUCLEOTIDE SEQUENCE [LARGE SCALE GENOMIC DNA]</scope>
    <source>
        <strain evidence="3">NRRL F-8817</strain>
    </source>
</reference>
<evidence type="ECO:0000313" key="3">
    <source>
        <dbReference type="Proteomes" id="UP000053413"/>
    </source>
</evidence>
<sequence length="67" mass="7097">MTATVFEDGERWRRYMAGAGLQESRPSMSAGGSSTSSAGTGGGIPWNSGCEPMRCQAADRMSWFATT</sequence>
<protein>
    <submittedName>
        <fullName evidence="2">Uncharacterized protein</fullName>
    </submittedName>
</protein>
<evidence type="ECO:0000256" key="1">
    <source>
        <dbReference type="SAM" id="MobiDB-lite"/>
    </source>
</evidence>
<proteinExistence type="predicted"/>
<comment type="caution">
    <text evidence="2">The sequence shown here is derived from an EMBL/GenBank/DDBJ whole genome shotgun (WGS) entry which is preliminary data.</text>
</comment>
<evidence type="ECO:0000313" key="2">
    <source>
        <dbReference type="EMBL" id="KUL45277.1"/>
    </source>
</evidence>
<gene>
    <name evidence="2" type="ORF">ADL28_37745</name>
</gene>
<dbReference type="Proteomes" id="UP000053413">
    <property type="component" value="Unassembled WGS sequence"/>
</dbReference>
<dbReference type="EMBL" id="LLZJ01000403">
    <property type="protein sequence ID" value="KUL45277.1"/>
    <property type="molecule type" value="Genomic_DNA"/>
</dbReference>